<dbReference type="Gene3D" id="1.10.1520.10">
    <property type="entry name" value="Ribonuclease III domain"/>
    <property type="match status" value="1"/>
</dbReference>
<dbReference type="Pfam" id="PF22892">
    <property type="entry name" value="DSRM_MRPL44"/>
    <property type="match status" value="1"/>
</dbReference>
<keyword evidence="5" id="KW-0687">Ribonucleoprotein</keyword>
<dbReference type="PANTHER" id="PTHR11207">
    <property type="entry name" value="RIBONUCLEASE III"/>
    <property type="match status" value="1"/>
</dbReference>
<dbReference type="GO" id="GO:0005739">
    <property type="term" value="C:mitochondrion"/>
    <property type="evidence" value="ECO:0007669"/>
    <property type="project" value="TreeGrafter"/>
</dbReference>
<proteinExistence type="inferred from homology"/>
<keyword evidence="3" id="KW-0689">Ribosomal protein</keyword>
<dbReference type="CDD" id="cd19873">
    <property type="entry name" value="DSRM_MRPL3_like"/>
    <property type="match status" value="1"/>
</dbReference>
<evidence type="ECO:0000313" key="10">
    <source>
        <dbReference type="EMBL" id="TPX10513.1"/>
    </source>
</evidence>
<dbReference type="InterPro" id="IPR000999">
    <property type="entry name" value="RNase_III_dom"/>
</dbReference>
<dbReference type="InterPro" id="IPR044444">
    <property type="entry name" value="Ribosomal_mL44_DSRM_metazoa"/>
</dbReference>
<comment type="similarity">
    <text evidence="6">Belongs to the ribonuclease III family. Mitochondrion-specific ribosomal protein mL44 subfamily.</text>
</comment>
<dbReference type="InterPro" id="IPR044443">
    <property type="entry name" value="Ribosomal_mL44_DSRM_fung"/>
</dbReference>
<dbReference type="STRING" id="1093900.A0A507ARS7"/>
<keyword evidence="4" id="KW-0496">Mitochondrion</keyword>
<comment type="subcellular location">
    <subcellularLocation>
        <location evidence="1">Mitochondrion</location>
    </subcellularLocation>
</comment>
<evidence type="ECO:0000256" key="4">
    <source>
        <dbReference type="ARBA" id="ARBA00023128"/>
    </source>
</evidence>
<name>A0A507ARS7_9PEZI</name>
<evidence type="ECO:0000313" key="11">
    <source>
        <dbReference type="Proteomes" id="UP000319257"/>
    </source>
</evidence>
<dbReference type="InParanoid" id="A0A507ARS7"/>
<gene>
    <name evidence="10" type="ORF">E0L32_008563</name>
</gene>
<dbReference type="AlphaFoldDB" id="A0A507ARS7"/>
<dbReference type="RefSeq" id="XP_030992224.1">
    <property type="nucleotide sequence ID" value="XM_031143431.1"/>
</dbReference>
<accession>A0A507ARS7</accession>
<dbReference type="GO" id="GO:0003725">
    <property type="term" value="F:double-stranded RNA binding"/>
    <property type="evidence" value="ECO:0007669"/>
    <property type="project" value="InterPro"/>
</dbReference>
<evidence type="ECO:0000256" key="2">
    <source>
        <dbReference type="ARBA" id="ARBA00022884"/>
    </source>
</evidence>
<evidence type="ECO:0000259" key="9">
    <source>
        <dbReference type="PROSITE" id="PS50142"/>
    </source>
</evidence>
<sequence>MKRIRVQRWSGQLLSAPSAPASCVCLASQRLQASIRRHQSTTATSTPTLHDGAHDSHALSGLPDSSITQSAYPSPLPEKALSSAKLAALHARLALSQKIPLQTLARTLVDTSADQSPQFNNSNLALLGNNLINYHVTEWLMCRYPRLPLTINYTALKAYAGPQALYQIARQWGVDSAAAPGDEVDPGLLQYSITKERPVLRNWGYERPESLYQFKWRRGIGSRVVMDDDFGDMITEPKNNAEHAENQPSYSLSPLDSATKRDIAANVHADFVRAVVGAIYAHCGRDAVKAFVKAHVLSRQLNFASLFTFRLPTRELAMLCAREGFEKPVARLLSETGRHSRTPVFVVGIYSGNDKLGEGAAASLDAARAKAAMNALKSWYLYSPGENVRVPSDVLTEGAKPWEPVYIDIGEIL</sequence>
<dbReference type="Proteomes" id="UP000319257">
    <property type="component" value="Unassembled WGS sequence"/>
</dbReference>
<dbReference type="Pfam" id="PF00636">
    <property type="entry name" value="Ribonuclease_3"/>
    <property type="match status" value="1"/>
</dbReference>
<reference evidence="10 11" key="1">
    <citation type="submission" date="2019-06" db="EMBL/GenBank/DDBJ databases">
        <title>Draft genome sequence of the filamentous fungus Phialemoniopsis curvata isolated from diesel fuel.</title>
        <authorList>
            <person name="Varaljay V.A."/>
            <person name="Lyon W.J."/>
            <person name="Crouch A.L."/>
            <person name="Drake C.E."/>
            <person name="Hollomon J.M."/>
            <person name="Nadeau L.J."/>
            <person name="Nunn H.S."/>
            <person name="Stevenson B.S."/>
            <person name="Bojanowski C.L."/>
            <person name="Crookes-Goodson W.J."/>
        </authorList>
    </citation>
    <scope>NUCLEOTIDE SEQUENCE [LARGE SCALE GENOMIC DNA]</scope>
    <source>
        <strain evidence="10 11">D216</strain>
    </source>
</reference>
<evidence type="ECO:0000256" key="3">
    <source>
        <dbReference type="ARBA" id="ARBA00022980"/>
    </source>
</evidence>
<dbReference type="GeneID" id="41976010"/>
<dbReference type="SMART" id="SM00358">
    <property type="entry name" value="DSRM"/>
    <property type="match status" value="1"/>
</dbReference>
<evidence type="ECO:0000256" key="7">
    <source>
        <dbReference type="ARBA" id="ARBA00035187"/>
    </source>
</evidence>
<dbReference type="SUPFAM" id="SSF69065">
    <property type="entry name" value="RNase III domain-like"/>
    <property type="match status" value="1"/>
</dbReference>
<organism evidence="10 11">
    <name type="scientific">Thyridium curvatum</name>
    <dbReference type="NCBI Taxonomy" id="1093900"/>
    <lineage>
        <taxon>Eukaryota</taxon>
        <taxon>Fungi</taxon>
        <taxon>Dikarya</taxon>
        <taxon>Ascomycota</taxon>
        <taxon>Pezizomycotina</taxon>
        <taxon>Sordariomycetes</taxon>
        <taxon>Sordariomycetidae</taxon>
        <taxon>Thyridiales</taxon>
        <taxon>Thyridiaceae</taxon>
        <taxon>Thyridium</taxon>
    </lineage>
</organism>
<keyword evidence="2" id="KW-0694">RNA-binding</keyword>
<dbReference type="PROSITE" id="PS50142">
    <property type="entry name" value="RNASE_3_2"/>
    <property type="match status" value="1"/>
</dbReference>
<evidence type="ECO:0000256" key="5">
    <source>
        <dbReference type="ARBA" id="ARBA00023274"/>
    </source>
</evidence>
<dbReference type="Gene3D" id="3.30.160.20">
    <property type="match status" value="1"/>
</dbReference>
<protein>
    <recommendedName>
        <fullName evidence="7">Large ribosomal subunit protein mL44</fullName>
    </recommendedName>
</protein>
<dbReference type="FunCoup" id="A0A507ARS7">
    <property type="interactions" value="368"/>
</dbReference>
<feature type="region of interest" description="Disordered" evidence="8">
    <location>
        <begin position="36"/>
        <end position="60"/>
    </location>
</feature>
<dbReference type="SMART" id="SM00535">
    <property type="entry name" value="RIBOc"/>
    <property type="match status" value="1"/>
</dbReference>
<dbReference type="PANTHER" id="PTHR11207:SF32">
    <property type="entry name" value="LARGE RIBOSOMAL SUBUNIT PROTEIN ML44"/>
    <property type="match status" value="1"/>
</dbReference>
<keyword evidence="11" id="KW-1185">Reference proteome</keyword>
<dbReference type="EMBL" id="SKBQ01000057">
    <property type="protein sequence ID" value="TPX10513.1"/>
    <property type="molecule type" value="Genomic_DNA"/>
</dbReference>
<feature type="domain" description="RNase III" evidence="9">
    <location>
        <begin position="86"/>
        <end position="284"/>
    </location>
</feature>
<comment type="caution">
    <text evidence="10">The sequence shown here is derived from an EMBL/GenBank/DDBJ whole genome shotgun (WGS) entry which is preliminary data.</text>
</comment>
<dbReference type="GO" id="GO:0006396">
    <property type="term" value="P:RNA processing"/>
    <property type="evidence" value="ECO:0007669"/>
    <property type="project" value="InterPro"/>
</dbReference>
<dbReference type="GO" id="GO:0004525">
    <property type="term" value="F:ribonuclease III activity"/>
    <property type="evidence" value="ECO:0007669"/>
    <property type="project" value="InterPro"/>
</dbReference>
<dbReference type="OrthoDB" id="67027at2759"/>
<evidence type="ECO:0000256" key="1">
    <source>
        <dbReference type="ARBA" id="ARBA00004173"/>
    </source>
</evidence>
<dbReference type="InterPro" id="IPR036389">
    <property type="entry name" value="RNase_III_sf"/>
</dbReference>
<evidence type="ECO:0000256" key="8">
    <source>
        <dbReference type="SAM" id="MobiDB-lite"/>
    </source>
</evidence>
<evidence type="ECO:0000256" key="6">
    <source>
        <dbReference type="ARBA" id="ARBA00024034"/>
    </source>
</evidence>
<dbReference type="SUPFAM" id="SSF54768">
    <property type="entry name" value="dsRNA-binding domain-like"/>
    <property type="match status" value="1"/>
</dbReference>
<dbReference type="GO" id="GO:0003735">
    <property type="term" value="F:structural constituent of ribosome"/>
    <property type="evidence" value="ECO:0007669"/>
    <property type="project" value="TreeGrafter"/>
</dbReference>
<dbReference type="InterPro" id="IPR014720">
    <property type="entry name" value="dsRBD_dom"/>
</dbReference>